<dbReference type="STRING" id="1774969.AUC69_09205"/>
<name>A0A1E3W1T3_9HYPH</name>
<evidence type="ECO:0000256" key="1">
    <source>
        <dbReference type="SAM" id="MobiDB-lite"/>
    </source>
</evidence>
<gene>
    <name evidence="2" type="ORF">AUC69_09205</name>
</gene>
<keyword evidence="3" id="KW-1185">Reference proteome</keyword>
<protein>
    <submittedName>
        <fullName evidence="2">Uncharacterized protein</fullName>
    </submittedName>
</protein>
<accession>A0A1E3W1T3</accession>
<dbReference type="EMBL" id="LPWF01000016">
    <property type="protein sequence ID" value="ODR99768.1"/>
    <property type="molecule type" value="Genomic_DNA"/>
</dbReference>
<reference evidence="2 3" key="1">
    <citation type="journal article" date="2016" name="Environ. Microbiol.">
        <title>New Methyloceanibacter diversity from North Sea sediments includes methanotroph containing solely the soluble methane monooxygenase.</title>
        <authorList>
            <person name="Vekeman B."/>
            <person name="Kerckhof F.M."/>
            <person name="Cremers G."/>
            <person name="de Vos P."/>
            <person name="Vandamme P."/>
            <person name="Boon N."/>
            <person name="Op den Camp H.J."/>
            <person name="Heylen K."/>
        </authorList>
    </citation>
    <scope>NUCLEOTIDE SEQUENCE [LARGE SCALE GENOMIC DNA]</scope>
    <source>
        <strain evidence="2 3">R-67175</strain>
    </source>
</reference>
<evidence type="ECO:0000313" key="2">
    <source>
        <dbReference type="EMBL" id="ODR99768.1"/>
    </source>
</evidence>
<feature type="compositionally biased region" description="Basic and acidic residues" evidence="1">
    <location>
        <begin position="8"/>
        <end position="19"/>
    </location>
</feature>
<organism evidence="2 3">
    <name type="scientific">Methyloceanibacter superfactus</name>
    <dbReference type="NCBI Taxonomy" id="1774969"/>
    <lineage>
        <taxon>Bacteria</taxon>
        <taxon>Pseudomonadati</taxon>
        <taxon>Pseudomonadota</taxon>
        <taxon>Alphaproteobacteria</taxon>
        <taxon>Hyphomicrobiales</taxon>
        <taxon>Hyphomicrobiaceae</taxon>
        <taxon>Methyloceanibacter</taxon>
    </lineage>
</organism>
<evidence type="ECO:0000313" key="3">
    <source>
        <dbReference type="Proteomes" id="UP000094472"/>
    </source>
</evidence>
<sequence>MRRLSRARHGDEAGERFDAADPGANGGVGLERHAPFVTERDIGHAGDVGDGRAIAREPVVLLQMRFEQTLNAGGVLAGALDIDGVTELVVQPGIARSARDLVLGDHEPAHDFGHGDGIGRQPVLAAEFPGEVDEDGLGIPQDHVAVLEDGDVAVGVHVDERTLLVGTGHEVDRHEVELQSEQRAEEPDLVAIPRRLEVVQLQLGHVILHWRFKSRMPAREGCYAVFRLAAVSSNLSSDCPIFRKD</sequence>
<feature type="region of interest" description="Disordered" evidence="1">
    <location>
        <begin position="1"/>
        <end position="26"/>
    </location>
</feature>
<dbReference type="Proteomes" id="UP000094472">
    <property type="component" value="Unassembled WGS sequence"/>
</dbReference>
<comment type="caution">
    <text evidence="2">The sequence shown here is derived from an EMBL/GenBank/DDBJ whole genome shotgun (WGS) entry which is preliminary data.</text>
</comment>
<dbReference type="AlphaFoldDB" id="A0A1E3W1T3"/>
<proteinExistence type="predicted"/>